<gene>
    <name evidence="2" type="ORF">PanWU01x14_284990</name>
</gene>
<comment type="caution">
    <text evidence="2">The sequence shown here is derived from an EMBL/GenBank/DDBJ whole genome shotgun (WGS) entry which is preliminary data.</text>
</comment>
<sequence>PENPTSINPFEAEKSTSKRRKGAVSKNKPAKKVSEKKVQTLVLTVS</sequence>
<reference evidence="3" key="1">
    <citation type="submission" date="2016-06" db="EMBL/GenBank/DDBJ databases">
        <title>Parallel loss of symbiosis genes in relatives of nitrogen-fixing non-legume Parasponia.</title>
        <authorList>
            <person name="Van Velzen R."/>
            <person name="Holmer R."/>
            <person name="Bu F."/>
            <person name="Rutten L."/>
            <person name="Van Zeijl A."/>
            <person name="Liu W."/>
            <person name="Santuari L."/>
            <person name="Cao Q."/>
            <person name="Sharma T."/>
            <person name="Shen D."/>
            <person name="Roswanjaya Y."/>
            <person name="Wardhani T."/>
            <person name="Kalhor M.S."/>
            <person name="Jansen J."/>
            <person name="Van den Hoogen J."/>
            <person name="Gungor B."/>
            <person name="Hartog M."/>
            <person name="Hontelez J."/>
            <person name="Verver J."/>
            <person name="Yang W.-C."/>
            <person name="Schijlen E."/>
            <person name="Repin R."/>
            <person name="Schilthuizen M."/>
            <person name="Schranz E."/>
            <person name="Heidstra R."/>
            <person name="Miyata K."/>
            <person name="Fedorova E."/>
            <person name="Kohlen W."/>
            <person name="Bisseling T."/>
            <person name="Smit S."/>
            <person name="Geurts R."/>
        </authorList>
    </citation>
    <scope>NUCLEOTIDE SEQUENCE [LARGE SCALE GENOMIC DNA]</scope>
    <source>
        <strain evidence="3">cv. WU1-14</strain>
    </source>
</reference>
<organism evidence="2 3">
    <name type="scientific">Parasponia andersonii</name>
    <name type="common">Sponia andersonii</name>
    <dbReference type="NCBI Taxonomy" id="3476"/>
    <lineage>
        <taxon>Eukaryota</taxon>
        <taxon>Viridiplantae</taxon>
        <taxon>Streptophyta</taxon>
        <taxon>Embryophyta</taxon>
        <taxon>Tracheophyta</taxon>
        <taxon>Spermatophyta</taxon>
        <taxon>Magnoliopsida</taxon>
        <taxon>eudicotyledons</taxon>
        <taxon>Gunneridae</taxon>
        <taxon>Pentapetalae</taxon>
        <taxon>rosids</taxon>
        <taxon>fabids</taxon>
        <taxon>Rosales</taxon>
        <taxon>Cannabaceae</taxon>
        <taxon>Parasponia</taxon>
    </lineage>
</organism>
<dbReference type="EMBL" id="JXTB01000401">
    <property type="protein sequence ID" value="PON42030.1"/>
    <property type="molecule type" value="Genomic_DNA"/>
</dbReference>
<protein>
    <submittedName>
        <fullName evidence="2">Uncharacterized protein</fullName>
    </submittedName>
</protein>
<keyword evidence="3" id="KW-1185">Reference proteome</keyword>
<evidence type="ECO:0000313" key="3">
    <source>
        <dbReference type="Proteomes" id="UP000237105"/>
    </source>
</evidence>
<feature type="compositionally biased region" description="Basic residues" evidence="1">
    <location>
        <begin position="17"/>
        <end position="31"/>
    </location>
</feature>
<proteinExistence type="predicted"/>
<evidence type="ECO:0000313" key="2">
    <source>
        <dbReference type="EMBL" id="PON42030.1"/>
    </source>
</evidence>
<name>A0A2P5AZP3_PARAD</name>
<feature type="non-terminal residue" evidence="2">
    <location>
        <position position="1"/>
    </location>
</feature>
<feature type="region of interest" description="Disordered" evidence="1">
    <location>
        <begin position="1"/>
        <end position="46"/>
    </location>
</feature>
<dbReference type="Proteomes" id="UP000237105">
    <property type="component" value="Unassembled WGS sequence"/>
</dbReference>
<evidence type="ECO:0000256" key="1">
    <source>
        <dbReference type="SAM" id="MobiDB-lite"/>
    </source>
</evidence>
<accession>A0A2P5AZP3</accession>
<dbReference type="AlphaFoldDB" id="A0A2P5AZP3"/>